<feature type="region of interest" description="Disordered" evidence="2">
    <location>
        <begin position="1"/>
        <end position="26"/>
    </location>
</feature>
<comment type="caution">
    <text evidence="3">The sequence shown here is derived from an EMBL/GenBank/DDBJ whole genome shotgun (WGS) entry which is preliminary data.</text>
</comment>
<evidence type="ECO:0000313" key="3">
    <source>
        <dbReference type="EMBL" id="HAW75252.1"/>
    </source>
</evidence>
<dbReference type="EMBL" id="DNAN01000200">
    <property type="protein sequence ID" value="HAW75252.1"/>
    <property type="molecule type" value="Genomic_DNA"/>
</dbReference>
<reference evidence="3 4" key="1">
    <citation type="journal article" date="2018" name="Nat. Biotechnol.">
        <title>A standardized bacterial taxonomy based on genome phylogeny substantially revises the tree of life.</title>
        <authorList>
            <person name="Parks D.H."/>
            <person name="Chuvochina M."/>
            <person name="Waite D.W."/>
            <person name="Rinke C."/>
            <person name="Skarshewski A."/>
            <person name="Chaumeil P.A."/>
            <person name="Hugenholtz P."/>
        </authorList>
    </citation>
    <scope>NUCLEOTIDE SEQUENCE [LARGE SCALE GENOMIC DNA]</scope>
    <source>
        <strain evidence="3">UBA11978</strain>
    </source>
</reference>
<evidence type="ECO:0000313" key="4">
    <source>
        <dbReference type="Proteomes" id="UP000263517"/>
    </source>
</evidence>
<feature type="region of interest" description="Disordered" evidence="2">
    <location>
        <begin position="252"/>
        <end position="292"/>
    </location>
</feature>
<feature type="compositionally biased region" description="Basic and acidic residues" evidence="2">
    <location>
        <begin position="252"/>
        <end position="266"/>
    </location>
</feature>
<accession>A0A350P1T5</accession>
<feature type="compositionally biased region" description="Low complexity" evidence="2">
    <location>
        <begin position="1"/>
        <end position="11"/>
    </location>
</feature>
<evidence type="ECO:0000256" key="1">
    <source>
        <dbReference type="SAM" id="Coils"/>
    </source>
</evidence>
<dbReference type="Proteomes" id="UP000263517">
    <property type="component" value="Unassembled WGS sequence"/>
</dbReference>
<keyword evidence="1" id="KW-0175">Coiled coil</keyword>
<sequence>MNEVDTPAVEVAEPETVEAPEAAPAPEVVAEVETEPTAEVVAEPQTSVDPNKLSALLDELGEIPDKPSEALLENINERSIKNLPASVKGLFKHLVAAERHRVSQREAELEKRAAEIEKRFDEIKEQNRTVIRNRAQLNKVLLDPKFQEYLKAAEMPEEEMKDPLSPEGLEQRIKKEVAQRMKEFQQPITDSARKAQQLARYQDFVADNPEMLDTDFKTEVRDLMKIRRDSGTPVTLEDAHALVKGKRIQAEQEKNRVRDRLKRNESNRNISRTTVSSVKDSGDPVPKWVTEKGYNGVRGQSARIQYLRDNPAALKKLRAQQKQRR</sequence>
<protein>
    <submittedName>
        <fullName evidence="3">Uncharacterized protein</fullName>
    </submittedName>
</protein>
<proteinExistence type="predicted"/>
<dbReference type="AlphaFoldDB" id="A0A350P1T5"/>
<organism evidence="3 4">
    <name type="scientific">Alteromonas australica</name>
    <dbReference type="NCBI Taxonomy" id="589873"/>
    <lineage>
        <taxon>Bacteria</taxon>
        <taxon>Pseudomonadati</taxon>
        <taxon>Pseudomonadota</taxon>
        <taxon>Gammaproteobacteria</taxon>
        <taxon>Alteromonadales</taxon>
        <taxon>Alteromonadaceae</taxon>
        <taxon>Alteromonas/Salinimonas group</taxon>
        <taxon>Alteromonas</taxon>
    </lineage>
</organism>
<gene>
    <name evidence="3" type="ORF">DCW74_05880</name>
</gene>
<feature type="coiled-coil region" evidence="1">
    <location>
        <begin position="99"/>
        <end position="133"/>
    </location>
</feature>
<name>A0A350P1T5_9ALTE</name>
<feature type="compositionally biased region" description="Polar residues" evidence="2">
    <location>
        <begin position="267"/>
        <end position="279"/>
    </location>
</feature>
<evidence type="ECO:0000256" key="2">
    <source>
        <dbReference type="SAM" id="MobiDB-lite"/>
    </source>
</evidence>